<dbReference type="Proteomes" id="UP000225277">
    <property type="component" value="Unassembled WGS sequence"/>
</dbReference>
<dbReference type="GeneID" id="35598696"/>
<evidence type="ECO:0000256" key="1">
    <source>
        <dbReference type="SAM" id="Phobius"/>
    </source>
</evidence>
<keyword evidence="1" id="KW-0472">Membrane</keyword>
<protein>
    <submittedName>
        <fullName evidence="2">Uncharacterized protein</fullName>
    </submittedName>
</protein>
<dbReference type="RefSeq" id="XP_023624549.1">
    <property type="nucleotide sequence ID" value="XM_023768781.1"/>
</dbReference>
<feature type="transmembrane region" description="Helical" evidence="1">
    <location>
        <begin position="227"/>
        <end position="257"/>
    </location>
</feature>
<gene>
    <name evidence="2" type="ORF">RCC_03495</name>
</gene>
<name>A0A2D3USB9_9PEZI</name>
<reference evidence="2 3" key="1">
    <citation type="submission" date="2016-03" db="EMBL/GenBank/DDBJ databases">
        <authorList>
            <person name="Ploux O."/>
        </authorList>
    </citation>
    <scope>NUCLEOTIDE SEQUENCE [LARGE SCALE GENOMIC DNA]</scope>
    <source>
        <strain evidence="2 3">URUG2</strain>
    </source>
</reference>
<evidence type="ECO:0000313" key="3">
    <source>
        <dbReference type="Proteomes" id="UP000225277"/>
    </source>
</evidence>
<proteinExistence type="predicted"/>
<keyword evidence="3" id="KW-1185">Reference proteome</keyword>
<evidence type="ECO:0000313" key="2">
    <source>
        <dbReference type="EMBL" id="CZT17658.1"/>
    </source>
</evidence>
<dbReference type="OrthoDB" id="5428890at2759"/>
<dbReference type="AlphaFoldDB" id="A0A2D3USB9"/>
<accession>A0A2D3USB9</accession>
<dbReference type="EMBL" id="FJUY01000004">
    <property type="protein sequence ID" value="CZT17658.1"/>
    <property type="molecule type" value="Genomic_DNA"/>
</dbReference>
<organism evidence="2 3">
    <name type="scientific">Ramularia collo-cygni</name>
    <dbReference type="NCBI Taxonomy" id="112498"/>
    <lineage>
        <taxon>Eukaryota</taxon>
        <taxon>Fungi</taxon>
        <taxon>Dikarya</taxon>
        <taxon>Ascomycota</taxon>
        <taxon>Pezizomycotina</taxon>
        <taxon>Dothideomycetes</taxon>
        <taxon>Dothideomycetidae</taxon>
        <taxon>Mycosphaerellales</taxon>
        <taxon>Mycosphaerellaceae</taxon>
        <taxon>Ramularia</taxon>
    </lineage>
</organism>
<keyword evidence="1" id="KW-0812">Transmembrane</keyword>
<keyword evidence="1" id="KW-1133">Transmembrane helix</keyword>
<sequence length="276" mass="31599">MPDPGEIYDDAMDLGLRLWLMVDCSWIQTTGTPWIWPEGMTIQTYVAAWFDPPPADPQDDKKRFPRKFTADNLERIAGIRVTWTDFLSEHLALNGNNEEISIFKHREWLQTLSDSRTSDSVSAQTVKMNGPATSDSCGLPTELLDETLRSIELLFPLTDEATNEFLKRQGMDISAFQVEPNSGGAPRRAPRLREFRYWREQLLDLIEEYESPPRHSRKIWRDRRNPMAFWTFWIGIVIFFSTLAFGLIAAVLAGVTIGDERNGRLSDARVNSSTIV</sequence>